<evidence type="ECO:0000313" key="5">
    <source>
        <dbReference type="Proteomes" id="UP000275368"/>
    </source>
</evidence>
<dbReference type="InterPro" id="IPR020449">
    <property type="entry name" value="Tscrpt_reg_AraC-type_HTH"/>
</dbReference>
<dbReference type="Gene3D" id="3.40.50.2300">
    <property type="match status" value="1"/>
</dbReference>
<name>A0A3G9IJ47_9BACL</name>
<sequence>MIQKIHVIVTDDEPMIRRGMVRLIEECGEQWKVLDMFANGAEALQYIKNAGIRVDLLVTDVKMPIMDGLTLIREARQYQPIIPLVISGYDDFEYVRTALKEGAIDYLLKPINRSLFRMQMKELQYKIQRRKRQDELSALQQWLYEGDSLGIAGNWRGTFLEKSYRLLCVSLDEPPFKKRTYTPRDWELSMYAVENILEETVNDAMLGQTGRGWVWQGGKRMCWILLGDAEGVEQVAESVRLTVLRYMGLSVTVSVSSEFTDMHSLPGVRDDVLSLLYLRLVSGGNRVIEADRMLDISETALPVKLRQIVQRLRLEIGSESDGETKSLLDDYFRGIESLRTPESIRHAIEYLIIHIHGACLETGHEEAQTRILSNLGKMDQHTASFHQLHKQLNNLLLLLSDSMRDKRSKTDQTPVNRAKVWIKQHLGEPLTIQSIAEQIPMNPTYFCEIFKTHTGETVLNYVRRLRMEEAGRLLTETDGKLLSITAKVGYNDVKYFSRQFKRHFGVLPSSFKDIAKPSAD</sequence>
<dbReference type="SUPFAM" id="SSF46689">
    <property type="entry name" value="Homeodomain-like"/>
    <property type="match status" value="2"/>
</dbReference>
<dbReference type="GO" id="GO:0000160">
    <property type="term" value="P:phosphorelay signal transduction system"/>
    <property type="evidence" value="ECO:0007669"/>
    <property type="project" value="InterPro"/>
</dbReference>
<dbReference type="SMART" id="SM00448">
    <property type="entry name" value="REC"/>
    <property type="match status" value="1"/>
</dbReference>
<dbReference type="PANTHER" id="PTHR43280:SF28">
    <property type="entry name" value="HTH-TYPE TRANSCRIPTIONAL ACTIVATOR RHAS"/>
    <property type="match status" value="1"/>
</dbReference>
<dbReference type="InterPro" id="IPR001789">
    <property type="entry name" value="Sig_transdc_resp-reg_receiver"/>
</dbReference>
<evidence type="ECO:0000256" key="1">
    <source>
        <dbReference type="ARBA" id="ARBA00023015"/>
    </source>
</evidence>
<dbReference type="RefSeq" id="WP_125653435.1">
    <property type="nucleotide sequence ID" value="NZ_AP019308.1"/>
</dbReference>
<dbReference type="SUPFAM" id="SSF52172">
    <property type="entry name" value="CheY-like"/>
    <property type="match status" value="1"/>
</dbReference>
<dbReference type="PROSITE" id="PS01124">
    <property type="entry name" value="HTH_ARAC_FAMILY_2"/>
    <property type="match status" value="1"/>
</dbReference>
<evidence type="ECO:0000256" key="3">
    <source>
        <dbReference type="ARBA" id="ARBA00023163"/>
    </source>
</evidence>
<keyword evidence="5" id="KW-1185">Reference proteome</keyword>
<dbReference type="OrthoDB" id="342399at2"/>
<dbReference type="Gene3D" id="1.10.10.60">
    <property type="entry name" value="Homeodomain-like"/>
    <property type="match status" value="2"/>
</dbReference>
<dbReference type="Pfam" id="PF00072">
    <property type="entry name" value="Response_reg"/>
    <property type="match status" value="1"/>
</dbReference>
<keyword evidence="1" id="KW-0805">Transcription regulation</keyword>
<dbReference type="Proteomes" id="UP000275368">
    <property type="component" value="Chromosome"/>
</dbReference>
<dbReference type="EMBL" id="AP019308">
    <property type="protein sequence ID" value="BBH19027.1"/>
    <property type="molecule type" value="Genomic_DNA"/>
</dbReference>
<keyword evidence="2" id="KW-0238">DNA-binding</keyword>
<dbReference type="PROSITE" id="PS50110">
    <property type="entry name" value="RESPONSE_REGULATORY"/>
    <property type="match status" value="1"/>
</dbReference>
<dbReference type="InterPro" id="IPR018060">
    <property type="entry name" value="HTH_AraC"/>
</dbReference>
<reference evidence="4 5" key="1">
    <citation type="submission" date="2018-11" db="EMBL/GenBank/DDBJ databases">
        <title>Complete genome sequence of Paenibacillus baekrokdamisoli strain KCTC 33723.</title>
        <authorList>
            <person name="Kang S.W."/>
            <person name="Lee K.C."/>
            <person name="Kim K.K."/>
            <person name="Kim J.S."/>
            <person name="Kim D.S."/>
            <person name="Ko S.H."/>
            <person name="Yang S.H."/>
            <person name="Lee J.S."/>
        </authorList>
    </citation>
    <scope>NUCLEOTIDE SEQUENCE [LARGE SCALE GENOMIC DNA]</scope>
    <source>
        <strain evidence="4 5">KCTC 33723</strain>
    </source>
</reference>
<dbReference type="KEGG" id="pbk:Back11_03720"/>
<dbReference type="InterPro" id="IPR009057">
    <property type="entry name" value="Homeodomain-like_sf"/>
</dbReference>
<protein>
    <submittedName>
        <fullName evidence="4">Uncharacterized protein</fullName>
    </submittedName>
</protein>
<dbReference type="Pfam" id="PF12833">
    <property type="entry name" value="HTH_18"/>
    <property type="match status" value="1"/>
</dbReference>
<accession>A0A3G9IJ47</accession>
<dbReference type="GO" id="GO:0003700">
    <property type="term" value="F:DNA-binding transcription factor activity"/>
    <property type="evidence" value="ECO:0007669"/>
    <property type="project" value="InterPro"/>
</dbReference>
<gene>
    <name evidence="4" type="ORF">Back11_03720</name>
</gene>
<dbReference type="PRINTS" id="PR00032">
    <property type="entry name" value="HTHARAC"/>
</dbReference>
<dbReference type="SMART" id="SM00342">
    <property type="entry name" value="HTH_ARAC"/>
    <property type="match status" value="1"/>
</dbReference>
<organism evidence="4 5">
    <name type="scientific">Paenibacillus baekrokdamisoli</name>
    <dbReference type="NCBI Taxonomy" id="1712516"/>
    <lineage>
        <taxon>Bacteria</taxon>
        <taxon>Bacillati</taxon>
        <taxon>Bacillota</taxon>
        <taxon>Bacilli</taxon>
        <taxon>Bacillales</taxon>
        <taxon>Paenibacillaceae</taxon>
        <taxon>Paenibacillus</taxon>
    </lineage>
</organism>
<dbReference type="AlphaFoldDB" id="A0A3G9IJ47"/>
<evidence type="ECO:0000256" key="2">
    <source>
        <dbReference type="ARBA" id="ARBA00023125"/>
    </source>
</evidence>
<dbReference type="InterPro" id="IPR011006">
    <property type="entry name" value="CheY-like_superfamily"/>
</dbReference>
<dbReference type="CDD" id="cd17536">
    <property type="entry name" value="REC_YesN-like"/>
    <property type="match status" value="1"/>
</dbReference>
<dbReference type="PANTHER" id="PTHR43280">
    <property type="entry name" value="ARAC-FAMILY TRANSCRIPTIONAL REGULATOR"/>
    <property type="match status" value="1"/>
</dbReference>
<evidence type="ECO:0000313" key="4">
    <source>
        <dbReference type="EMBL" id="BBH19027.1"/>
    </source>
</evidence>
<proteinExistence type="predicted"/>
<dbReference type="GO" id="GO:0043565">
    <property type="term" value="F:sequence-specific DNA binding"/>
    <property type="evidence" value="ECO:0007669"/>
    <property type="project" value="InterPro"/>
</dbReference>
<keyword evidence="3" id="KW-0804">Transcription</keyword>